<reference evidence="6" key="1">
    <citation type="submission" date="2021-07" db="EMBL/GenBank/DDBJ databases">
        <authorList>
            <person name="Branca A.L. A."/>
        </authorList>
    </citation>
    <scope>NUCLEOTIDE SEQUENCE</scope>
</reference>
<dbReference type="Pfam" id="PF23239">
    <property type="entry name" value="DUF7069"/>
    <property type="match status" value="1"/>
</dbReference>
<dbReference type="Gene3D" id="3.40.50.300">
    <property type="entry name" value="P-loop containing nucleotide triphosphate hydrolases"/>
    <property type="match status" value="1"/>
</dbReference>
<dbReference type="PANTHER" id="PTHR46082:SF11">
    <property type="entry name" value="AAA+ ATPASE DOMAIN-CONTAINING PROTEIN-RELATED"/>
    <property type="match status" value="1"/>
</dbReference>
<dbReference type="Gene3D" id="3.40.50.1580">
    <property type="entry name" value="Nucleoside phosphorylase domain"/>
    <property type="match status" value="1"/>
</dbReference>
<proteinExistence type="predicted"/>
<dbReference type="PANTHER" id="PTHR46082">
    <property type="entry name" value="ATP/GTP-BINDING PROTEIN-RELATED"/>
    <property type="match status" value="1"/>
</dbReference>
<accession>A0A9W4ICD3</accession>
<evidence type="ECO:0000259" key="4">
    <source>
        <dbReference type="Pfam" id="PF23239"/>
    </source>
</evidence>
<evidence type="ECO:0000313" key="7">
    <source>
        <dbReference type="Proteomes" id="UP001153618"/>
    </source>
</evidence>
<dbReference type="InterPro" id="IPR035994">
    <property type="entry name" value="Nucleoside_phosphorylase_sf"/>
</dbReference>
<dbReference type="InterPro" id="IPR055530">
    <property type="entry name" value="DUF7104"/>
</dbReference>
<sequence>MSDPANYTVGWICALPVEYVSAQVFLDEKHDKPRFVSPNDTNDYALGKMGEHNVVIAVLPDGEYGTASAASVATNMLNSFHNVRIGLMVGIGGGVPSESHDIRLGDVVVSAPRDGESGVFQYDFGKSIQDQSFQHTRFLNQPPAILRAAIAGIRAQYEIKGHQLEEAINRIFGKNMRLCRKYKRPEPITDRLFLPEVIHYHAGCAMCAVDSSTLVLRNERADNEDNPAIHYGVIASGNQLMKNALIRDRLAAEKDVLCFEMEAAGLMNTFPCLVIRGICDYSDSHKNKEWQGHAAMVAAAYTKDLLQRIPLNRIEAEERLSAVVSEELKGIQYRLDRAYSQNERHFREQKARVLTDQQRLCYQVFKVVNYAEQKNINPQRAEGTCRWAFESSEYIRWWKSNCNDLLWVSADPGCGKSVLARSIIDGHPETSHQAVRIYYFFFKDNDEQNNLATALCSVLHQLFSQHSDLLTHAIPAWEKNGETLRQEVDELWRILMAATSADMSCKTICVFDALDECRETDQRRLIEKLQAFHRQPSSSTEQTCLKFLVTSRPYDHIQDHFRVINDSFPHIHIKGEEQNDQIHGEIDLVVRTWVRKLAEKVPLSPELHRRIEQQLLQMENRTYLWLHLAIDDICTTFKRSLRPAEVSIAQIPIPPSVNSAYEKILSRVPRDQWDTVKKILEIIVAARRPLTIGEMAMALGIATSSKPRTTQHCGLDSMNLDEKLRQLCGLFIFTNNSKIYLIHQTAREFLIKREVERPESMVRQGCVQHQDANRALSEICVAYLHEEIQKSSCQLRTGAEPCTENDTFLRYSATYWIEHMRHTRGLKPHFLRLAGSLCCLKQASVWIGSVEPPLRYYCYAHEPMPFFWVARWGLEDIAYFLLEDSNIQITNDVLEKAAASQFAVMKFLLDRKGDEIDITDSVLQKAAANEESGAAIMELLIERRGGEIRITSEVVQIAASNGRSGLAITRLLVDFLDGEGNEVIITSKVLKSAAANLGSGLHIIQYLMGRKDIAVRITANVLRVVLEHPLWDYILGLLRPKRYLVRRIIREKIQKHTRAHLSGNCQWSTRRIKAKSCGKVK</sequence>
<feature type="domain" description="Nucleoside phosphorylase" evidence="2">
    <location>
        <begin position="9"/>
        <end position="302"/>
    </location>
</feature>
<feature type="domain" description="DUF7069" evidence="4">
    <location>
        <begin position="584"/>
        <end position="642"/>
    </location>
</feature>
<dbReference type="InterPro" id="IPR027417">
    <property type="entry name" value="P-loop_NTPase"/>
</dbReference>
<dbReference type="GO" id="GO:0009116">
    <property type="term" value="P:nucleoside metabolic process"/>
    <property type="evidence" value="ECO:0007669"/>
    <property type="project" value="InterPro"/>
</dbReference>
<protein>
    <recommendedName>
        <fullName evidence="8">Nucleoside phosphorylase domain-containing protein</fullName>
    </recommendedName>
</protein>
<evidence type="ECO:0000313" key="6">
    <source>
        <dbReference type="EMBL" id="CAG8255935.1"/>
    </source>
</evidence>
<dbReference type="Proteomes" id="UP001153618">
    <property type="component" value="Unassembled WGS sequence"/>
</dbReference>
<dbReference type="OrthoDB" id="1577640at2759"/>
<dbReference type="Pfam" id="PF24883">
    <property type="entry name" value="NPHP3_N"/>
    <property type="match status" value="1"/>
</dbReference>
<dbReference type="AlphaFoldDB" id="A0A9W4ICD3"/>
<dbReference type="EMBL" id="CAJVOS010000081">
    <property type="protein sequence ID" value="CAG8255935.1"/>
    <property type="molecule type" value="Genomic_DNA"/>
</dbReference>
<name>A0A9W4ICD3_PENOL</name>
<dbReference type="GO" id="GO:0003824">
    <property type="term" value="F:catalytic activity"/>
    <property type="evidence" value="ECO:0007669"/>
    <property type="project" value="InterPro"/>
</dbReference>
<feature type="domain" description="GPI inositol-deacylase winged helix" evidence="3">
    <location>
        <begin position="676"/>
        <end position="754"/>
    </location>
</feature>
<dbReference type="SUPFAM" id="SSF53167">
    <property type="entry name" value="Purine and uridine phosphorylases"/>
    <property type="match status" value="1"/>
</dbReference>
<dbReference type="InterPro" id="IPR000845">
    <property type="entry name" value="Nucleoside_phosphorylase_d"/>
</dbReference>
<organism evidence="6 7">
    <name type="scientific">Penicillium olsonii</name>
    <dbReference type="NCBI Taxonomy" id="99116"/>
    <lineage>
        <taxon>Eukaryota</taxon>
        <taxon>Fungi</taxon>
        <taxon>Dikarya</taxon>
        <taxon>Ascomycota</taxon>
        <taxon>Pezizomycotina</taxon>
        <taxon>Eurotiomycetes</taxon>
        <taxon>Eurotiomycetidae</taxon>
        <taxon>Eurotiales</taxon>
        <taxon>Aspergillaceae</taxon>
        <taxon>Penicillium</taxon>
    </lineage>
</organism>
<dbReference type="SUPFAM" id="SSF52540">
    <property type="entry name" value="P-loop containing nucleoside triphosphate hydrolases"/>
    <property type="match status" value="1"/>
</dbReference>
<feature type="domain" description="Nephrocystin 3-like N-terminal" evidence="5">
    <location>
        <begin position="383"/>
        <end position="552"/>
    </location>
</feature>
<dbReference type="InterPro" id="IPR054471">
    <property type="entry name" value="GPIID_WHD"/>
</dbReference>
<dbReference type="Pfam" id="PF23397">
    <property type="entry name" value="DUF7104"/>
    <property type="match status" value="3"/>
</dbReference>
<evidence type="ECO:0000259" key="5">
    <source>
        <dbReference type="Pfam" id="PF24883"/>
    </source>
</evidence>
<dbReference type="Gene3D" id="1.20.5.340">
    <property type="match status" value="1"/>
</dbReference>
<evidence type="ECO:0000259" key="3">
    <source>
        <dbReference type="Pfam" id="PF22939"/>
    </source>
</evidence>
<dbReference type="InterPro" id="IPR053137">
    <property type="entry name" value="NLR-like"/>
</dbReference>
<keyword evidence="7" id="KW-1185">Reference proteome</keyword>
<dbReference type="InterPro" id="IPR056884">
    <property type="entry name" value="NPHP3-like_N"/>
</dbReference>
<dbReference type="Pfam" id="PF01048">
    <property type="entry name" value="PNP_UDP_1"/>
    <property type="match status" value="1"/>
</dbReference>
<evidence type="ECO:0000256" key="1">
    <source>
        <dbReference type="ARBA" id="ARBA00022737"/>
    </source>
</evidence>
<evidence type="ECO:0008006" key="8">
    <source>
        <dbReference type="Google" id="ProtNLM"/>
    </source>
</evidence>
<keyword evidence="1" id="KW-0677">Repeat</keyword>
<dbReference type="InterPro" id="IPR055497">
    <property type="entry name" value="DUF7069"/>
</dbReference>
<dbReference type="Pfam" id="PF22939">
    <property type="entry name" value="WHD_GPIID"/>
    <property type="match status" value="1"/>
</dbReference>
<evidence type="ECO:0000259" key="2">
    <source>
        <dbReference type="Pfam" id="PF01048"/>
    </source>
</evidence>
<comment type="caution">
    <text evidence="6">The sequence shown here is derived from an EMBL/GenBank/DDBJ whole genome shotgun (WGS) entry which is preliminary data.</text>
</comment>
<gene>
    <name evidence="6" type="ORF">POLS_LOCUS8882</name>
</gene>